<dbReference type="Proteomes" id="UP000011531">
    <property type="component" value="Unassembled WGS sequence"/>
</dbReference>
<evidence type="ECO:0000313" key="2">
    <source>
        <dbReference type="EMBL" id="ELY54216.1"/>
    </source>
</evidence>
<organism evidence="2 3">
    <name type="scientific">Natronococcus jeotgali DSM 18795</name>
    <dbReference type="NCBI Taxonomy" id="1227498"/>
    <lineage>
        <taxon>Archaea</taxon>
        <taxon>Methanobacteriati</taxon>
        <taxon>Methanobacteriota</taxon>
        <taxon>Stenosarchaea group</taxon>
        <taxon>Halobacteria</taxon>
        <taxon>Halobacteriales</taxon>
        <taxon>Natrialbaceae</taxon>
        <taxon>Natronococcus</taxon>
    </lineage>
</organism>
<name>L9WYF3_9EURY</name>
<evidence type="ECO:0000259" key="1">
    <source>
        <dbReference type="Pfam" id="PF26442"/>
    </source>
</evidence>
<reference evidence="2 3" key="1">
    <citation type="journal article" date="2014" name="PLoS Genet.">
        <title>Phylogenetically driven sequencing of extremely halophilic archaea reveals strategies for static and dynamic osmo-response.</title>
        <authorList>
            <person name="Becker E.A."/>
            <person name="Seitzer P.M."/>
            <person name="Tritt A."/>
            <person name="Larsen D."/>
            <person name="Krusor M."/>
            <person name="Yao A.I."/>
            <person name="Wu D."/>
            <person name="Madern D."/>
            <person name="Eisen J.A."/>
            <person name="Darling A.E."/>
            <person name="Facciotti M.T."/>
        </authorList>
    </citation>
    <scope>NUCLEOTIDE SEQUENCE [LARGE SCALE GENOMIC DNA]</scope>
    <source>
        <strain evidence="2 3">DSM 18795</strain>
    </source>
</reference>
<proteinExistence type="predicted"/>
<dbReference type="InterPro" id="IPR058996">
    <property type="entry name" value="Toxin-rel_dom"/>
</dbReference>
<dbReference type="AlphaFoldDB" id="L9WYF3"/>
<dbReference type="STRING" id="1227498.C492_16603"/>
<feature type="domain" description="RelE toxin-related" evidence="1">
    <location>
        <begin position="14"/>
        <end position="76"/>
    </location>
</feature>
<keyword evidence="3" id="KW-1185">Reference proteome</keyword>
<gene>
    <name evidence="2" type="ORF">C492_16603</name>
</gene>
<protein>
    <recommendedName>
        <fullName evidence="1">RelE toxin-related domain-containing protein</fullName>
    </recommendedName>
</protein>
<dbReference type="EMBL" id="AOIA01000141">
    <property type="protein sequence ID" value="ELY54216.1"/>
    <property type="molecule type" value="Genomic_DNA"/>
</dbReference>
<dbReference type="RefSeq" id="WP_008425532.1">
    <property type="nucleotide sequence ID" value="NZ_AOIA01000141.1"/>
</dbReference>
<evidence type="ECO:0000313" key="3">
    <source>
        <dbReference type="Proteomes" id="UP000011531"/>
    </source>
</evidence>
<dbReference type="Pfam" id="PF26442">
    <property type="entry name" value="Halo_toxin"/>
    <property type="match status" value="1"/>
</dbReference>
<comment type="caution">
    <text evidence="2">The sequence shown here is derived from an EMBL/GenBank/DDBJ whole genome shotgun (WGS) entry which is preliminary data.</text>
</comment>
<sequence>MNTTPDTELAERWDNHVSEMWFDRSQAPWTDPRGAFDEAEPVHYPSAEEGSTAYCYPEGDVVFIEYDGHVRTCLALSDRPESEQAYVRDQLEDPR</sequence>
<accession>L9WYF3</accession>